<name>A0ABW0MJB0_9BURK</name>
<keyword evidence="1" id="KW-0732">Signal</keyword>
<feature type="signal peptide" evidence="1">
    <location>
        <begin position="1"/>
        <end position="23"/>
    </location>
</feature>
<gene>
    <name evidence="2" type="ORF">ACFPQ5_02530</name>
</gene>
<dbReference type="InterPro" id="IPR032710">
    <property type="entry name" value="NTF2-like_dom_sf"/>
</dbReference>
<dbReference type="RefSeq" id="WP_379751585.1">
    <property type="nucleotide sequence ID" value="NZ_JBHSMR010000001.1"/>
</dbReference>
<dbReference type="Gene3D" id="3.10.450.50">
    <property type="match status" value="1"/>
</dbReference>
<keyword evidence="3" id="KW-1185">Reference proteome</keyword>
<evidence type="ECO:0000256" key="1">
    <source>
        <dbReference type="SAM" id="SignalP"/>
    </source>
</evidence>
<dbReference type="EMBL" id="JBHSMR010000001">
    <property type="protein sequence ID" value="MFC5477052.1"/>
    <property type="molecule type" value="Genomic_DNA"/>
</dbReference>
<sequence>MKRFAAACLSLGILFAVPQWACAENPAGKQQIEGVIETFRKAIIDKDKEGFLKLFTNENITWSGVLPDASIQVLYASRPNPEMPPPHKVFSSNPREFIDFIAKHPGRIEETFANVRIDSDGDVAQVWFDYAFMYGDYKQNCGKESWQMVRTEAGWKIAAVVWSQEINPVPPPKTGAR</sequence>
<dbReference type="Proteomes" id="UP001596101">
    <property type="component" value="Unassembled WGS sequence"/>
</dbReference>
<protein>
    <submittedName>
        <fullName evidence="2">Nuclear transport factor 2 family protein</fullName>
    </submittedName>
</protein>
<proteinExistence type="predicted"/>
<feature type="chain" id="PRO_5047264793" evidence="1">
    <location>
        <begin position="24"/>
        <end position="177"/>
    </location>
</feature>
<evidence type="ECO:0000313" key="2">
    <source>
        <dbReference type="EMBL" id="MFC5477052.1"/>
    </source>
</evidence>
<reference evidence="3" key="1">
    <citation type="journal article" date="2019" name="Int. J. Syst. Evol. Microbiol.">
        <title>The Global Catalogue of Microorganisms (GCM) 10K type strain sequencing project: providing services to taxonomists for standard genome sequencing and annotation.</title>
        <authorList>
            <consortium name="The Broad Institute Genomics Platform"/>
            <consortium name="The Broad Institute Genome Sequencing Center for Infectious Disease"/>
            <person name="Wu L."/>
            <person name="Ma J."/>
        </authorList>
    </citation>
    <scope>NUCLEOTIDE SEQUENCE [LARGE SCALE GENOMIC DNA]</scope>
    <source>
        <strain evidence="3">CCUG 43111</strain>
    </source>
</reference>
<dbReference type="SUPFAM" id="SSF54427">
    <property type="entry name" value="NTF2-like"/>
    <property type="match status" value="1"/>
</dbReference>
<evidence type="ECO:0000313" key="3">
    <source>
        <dbReference type="Proteomes" id="UP001596101"/>
    </source>
</evidence>
<organism evidence="2 3">
    <name type="scientific">Massilia suwonensis</name>
    <dbReference type="NCBI Taxonomy" id="648895"/>
    <lineage>
        <taxon>Bacteria</taxon>
        <taxon>Pseudomonadati</taxon>
        <taxon>Pseudomonadota</taxon>
        <taxon>Betaproteobacteria</taxon>
        <taxon>Burkholderiales</taxon>
        <taxon>Oxalobacteraceae</taxon>
        <taxon>Telluria group</taxon>
        <taxon>Massilia</taxon>
    </lineage>
</organism>
<accession>A0ABW0MJB0</accession>
<comment type="caution">
    <text evidence="2">The sequence shown here is derived from an EMBL/GenBank/DDBJ whole genome shotgun (WGS) entry which is preliminary data.</text>
</comment>